<dbReference type="Gene3D" id="3.30.565.10">
    <property type="entry name" value="Histidine kinase-like ATPase, C-terminal domain"/>
    <property type="match status" value="1"/>
</dbReference>
<dbReference type="EC" id="2.7.13.3" evidence="2"/>
<organism evidence="10 11">
    <name type="scientific">Conexibacter stalactiti</name>
    <dbReference type="NCBI Taxonomy" id="1940611"/>
    <lineage>
        <taxon>Bacteria</taxon>
        <taxon>Bacillati</taxon>
        <taxon>Actinomycetota</taxon>
        <taxon>Thermoleophilia</taxon>
        <taxon>Solirubrobacterales</taxon>
        <taxon>Conexibacteraceae</taxon>
        <taxon>Conexibacter</taxon>
    </lineage>
</organism>
<dbReference type="Proteomes" id="UP001284601">
    <property type="component" value="Unassembled WGS sequence"/>
</dbReference>
<dbReference type="SUPFAM" id="SSF55874">
    <property type="entry name" value="ATPase domain of HSP90 chaperone/DNA topoisomerase II/histidine kinase"/>
    <property type="match status" value="1"/>
</dbReference>
<evidence type="ECO:0000259" key="9">
    <source>
        <dbReference type="PROSITE" id="PS50109"/>
    </source>
</evidence>
<dbReference type="CDD" id="cd16917">
    <property type="entry name" value="HATPase_UhpB-NarQ-NarX-like"/>
    <property type="match status" value="1"/>
</dbReference>
<proteinExistence type="predicted"/>
<dbReference type="InterPro" id="IPR036890">
    <property type="entry name" value="HATPase_C_sf"/>
</dbReference>
<name>A0ABU4HQC6_9ACTN</name>
<dbReference type="Pfam" id="PF07730">
    <property type="entry name" value="HisKA_3"/>
    <property type="match status" value="1"/>
</dbReference>
<protein>
    <recommendedName>
        <fullName evidence="2">histidine kinase</fullName>
        <ecNumber evidence="2">2.7.13.3</ecNumber>
    </recommendedName>
</protein>
<dbReference type="Pfam" id="PF02518">
    <property type="entry name" value="HATPase_c"/>
    <property type="match status" value="1"/>
</dbReference>
<keyword evidence="11" id="KW-1185">Reference proteome</keyword>
<dbReference type="Gene3D" id="1.20.5.1930">
    <property type="match status" value="1"/>
</dbReference>
<sequence length="359" mass="37448">MRARALDLAGGVGAKIAAAGPGARAHALDLAVAVLATITELSLLYDDASEPSLRGISLTVLAGAALLARRRAPLAVLAFTLACGVTLAALGDSPGGAPVLVALFTVADTCDRRVAFAAVVPTAVILEVASINSPPVSVIACLLGAYWQARRRSAEEQARNVIHEERAAIARELHDIVAHSVSVMLVGVRGARDVLRSDPDVADHTLARVEASGEESLAELRRILALLREPERVADLRPQPSLADLRALVDDYRAAGLPVELRVTGEQRPLPGGVELSVYRIVQEALTNALRHAHATSVTVALRYGERLDVEVIDDGAAGTTGTGHGLTGMRERVALLGGELEAGHATGGGFRVAARLPL</sequence>
<dbReference type="InterPro" id="IPR005467">
    <property type="entry name" value="His_kinase_dom"/>
</dbReference>
<comment type="caution">
    <text evidence="10">The sequence shown here is derived from an EMBL/GenBank/DDBJ whole genome shotgun (WGS) entry which is preliminary data.</text>
</comment>
<evidence type="ECO:0000256" key="3">
    <source>
        <dbReference type="ARBA" id="ARBA00022553"/>
    </source>
</evidence>
<dbReference type="PROSITE" id="PS50109">
    <property type="entry name" value="HIS_KIN"/>
    <property type="match status" value="1"/>
</dbReference>
<dbReference type="PANTHER" id="PTHR24421:SF10">
    <property type="entry name" value="NITRATE_NITRITE SENSOR PROTEIN NARQ"/>
    <property type="match status" value="1"/>
</dbReference>
<dbReference type="InterPro" id="IPR050482">
    <property type="entry name" value="Sensor_HK_TwoCompSys"/>
</dbReference>
<evidence type="ECO:0000256" key="5">
    <source>
        <dbReference type="ARBA" id="ARBA00022741"/>
    </source>
</evidence>
<dbReference type="InterPro" id="IPR003594">
    <property type="entry name" value="HATPase_dom"/>
</dbReference>
<accession>A0ABU4HQC6</accession>
<evidence type="ECO:0000256" key="7">
    <source>
        <dbReference type="ARBA" id="ARBA00022840"/>
    </source>
</evidence>
<keyword evidence="7" id="KW-0067">ATP-binding</keyword>
<dbReference type="RefSeq" id="WP_318597770.1">
    <property type="nucleotide sequence ID" value="NZ_JAWSTH010000033.1"/>
</dbReference>
<reference evidence="11" key="1">
    <citation type="submission" date="2023-07" db="EMBL/GenBank/DDBJ databases">
        <title>Conexibacter stalactiti sp. nov., isolated from stalactites in a lava cave and emended description of the genus Conexibacter.</title>
        <authorList>
            <person name="Lee S.D."/>
        </authorList>
    </citation>
    <scope>NUCLEOTIDE SEQUENCE [LARGE SCALE GENOMIC DNA]</scope>
    <source>
        <strain evidence="11">KCTC 39840</strain>
    </source>
</reference>
<evidence type="ECO:0000256" key="6">
    <source>
        <dbReference type="ARBA" id="ARBA00022777"/>
    </source>
</evidence>
<evidence type="ECO:0000313" key="11">
    <source>
        <dbReference type="Proteomes" id="UP001284601"/>
    </source>
</evidence>
<evidence type="ECO:0000256" key="8">
    <source>
        <dbReference type="ARBA" id="ARBA00023012"/>
    </source>
</evidence>
<gene>
    <name evidence="10" type="ORF">R7226_13880</name>
</gene>
<reference evidence="10 11" key="2">
    <citation type="submission" date="2023-10" db="EMBL/GenBank/DDBJ databases">
        <authorList>
            <person name="Han X.F."/>
        </authorList>
    </citation>
    <scope>NUCLEOTIDE SEQUENCE [LARGE SCALE GENOMIC DNA]</scope>
    <source>
        <strain evidence="10 11">KCTC 39840</strain>
    </source>
</reference>
<dbReference type="PANTHER" id="PTHR24421">
    <property type="entry name" value="NITRATE/NITRITE SENSOR PROTEIN NARX-RELATED"/>
    <property type="match status" value="1"/>
</dbReference>
<keyword evidence="4" id="KW-0808">Transferase</keyword>
<dbReference type="GO" id="GO:0016301">
    <property type="term" value="F:kinase activity"/>
    <property type="evidence" value="ECO:0007669"/>
    <property type="project" value="UniProtKB-KW"/>
</dbReference>
<keyword evidence="6 10" id="KW-0418">Kinase</keyword>
<evidence type="ECO:0000256" key="1">
    <source>
        <dbReference type="ARBA" id="ARBA00000085"/>
    </source>
</evidence>
<keyword evidence="3" id="KW-0597">Phosphoprotein</keyword>
<keyword evidence="5" id="KW-0547">Nucleotide-binding</keyword>
<evidence type="ECO:0000256" key="4">
    <source>
        <dbReference type="ARBA" id="ARBA00022679"/>
    </source>
</evidence>
<evidence type="ECO:0000256" key="2">
    <source>
        <dbReference type="ARBA" id="ARBA00012438"/>
    </source>
</evidence>
<dbReference type="InterPro" id="IPR011712">
    <property type="entry name" value="Sig_transdc_His_kin_sub3_dim/P"/>
</dbReference>
<dbReference type="EMBL" id="JAWSTH010000033">
    <property type="protein sequence ID" value="MDW5595434.1"/>
    <property type="molecule type" value="Genomic_DNA"/>
</dbReference>
<keyword evidence="8" id="KW-0902">Two-component regulatory system</keyword>
<evidence type="ECO:0000313" key="10">
    <source>
        <dbReference type="EMBL" id="MDW5595434.1"/>
    </source>
</evidence>
<comment type="catalytic activity">
    <reaction evidence="1">
        <text>ATP + protein L-histidine = ADP + protein N-phospho-L-histidine.</text>
        <dbReference type="EC" id="2.7.13.3"/>
    </reaction>
</comment>
<dbReference type="SMART" id="SM00387">
    <property type="entry name" value="HATPase_c"/>
    <property type="match status" value="1"/>
</dbReference>
<feature type="domain" description="Histidine kinase" evidence="9">
    <location>
        <begin position="176"/>
        <end position="359"/>
    </location>
</feature>